<gene>
    <name evidence="1" type="ORF">PECAL_3P14890</name>
</gene>
<keyword evidence="2" id="KW-1185">Reference proteome</keyword>
<accession>A0A8J2SGH7</accession>
<proteinExistence type="predicted"/>
<dbReference type="Proteomes" id="UP000789595">
    <property type="component" value="Unassembled WGS sequence"/>
</dbReference>
<reference evidence="1" key="1">
    <citation type="submission" date="2021-11" db="EMBL/GenBank/DDBJ databases">
        <authorList>
            <consortium name="Genoscope - CEA"/>
            <person name="William W."/>
        </authorList>
    </citation>
    <scope>NUCLEOTIDE SEQUENCE</scope>
</reference>
<comment type="caution">
    <text evidence="1">The sequence shown here is derived from an EMBL/GenBank/DDBJ whole genome shotgun (WGS) entry which is preliminary data.</text>
</comment>
<protein>
    <submittedName>
        <fullName evidence="1">Uncharacterized protein</fullName>
    </submittedName>
</protein>
<evidence type="ECO:0000313" key="1">
    <source>
        <dbReference type="EMBL" id="CAH0371540.1"/>
    </source>
</evidence>
<dbReference type="AlphaFoldDB" id="A0A8J2SGH7"/>
<sequence length="159" mass="17645">MIGAAPPSRNHSAKVPIAREAVFNMKRNRAVLTHPDVLRHTNEGATCVVVKDGNSEEMVRVLLDHLSPLARLGLQMRAVEACMDKGGVKRLGLNLHKTQEQRLPRAAYNSLDQNFATRAAAAARRSSVARIYDVTTKVKLNPPTRELLSSDWYAFALYL</sequence>
<dbReference type="EMBL" id="CAKKNE010000003">
    <property type="protein sequence ID" value="CAH0371540.1"/>
    <property type="molecule type" value="Genomic_DNA"/>
</dbReference>
<name>A0A8J2SGH7_9STRA</name>
<evidence type="ECO:0000313" key="2">
    <source>
        <dbReference type="Proteomes" id="UP000789595"/>
    </source>
</evidence>
<organism evidence="1 2">
    <name type="scientific">Pelagomonas calceolata</name>
    <dbReference type="NCBI Taxonomy" id="35677"/>
    <lineage>
        <taxon>Eukaryota</taxon>
        <taxon>Sar</taxon>
        <taxon>Stramenopiles</taxon>
        <taxon>Ochrophyta</taxon>
        <taxon>Pelagophyceae</taxon>
        <taxon>Pelagomonadales</taxon>
        <taxon>Pelagomonadaceae</taxon>
        <taxon>Pelagomonas</taxon>
    </lineage>
</organism>